<dbReference type="InterPro" id="IPR042197">
    <property type="entry name" value="Apaf_helical"/>
</dbReference>
<dbReference type="EC" id="3.2.2.6" evidence="1"/>
<dbReference type="Pfam" id="PF00931">
    <property type="entry name" value="NB-ARC"/>
    <property type="match status" value="1"/>
</dbReference>
<dbReference type="SMART" id="SM00255">
    <property type="entry name" value="TIR"/>
    <property type="match status" value="1"/>
</dbReference>
<dbReference type="Pfam" id="PF07725">
    <property type="entry name" value="LRR_3"/>
    <property type="match status" value="1"/>
</dbReference>
<dbReference type="InterPro" id="IPR058192">
    <property type="entry name" value="WHD_ROQ1-like"/>
</dbReference>
<dbReference type="SUPFAM" id="SSF52200">
    <property type="entry name" value="Toll/Interleukin receptor TIR domain"/>
    <property type="match status" value="1"/>
</dbReference>
<organism evidence="11 12">
    <name type="scientific">Eutrema salsugineum</name>
    <name type="common">Saltwater cress</name>
    <name type="synonym">Sisymbrium salsugineum</name>
    <dbReference type="NCBI Taxonomy" id="72664"/>
    <lineage>
        <taxon>Eukaryota</taxon>
        <taxon>Viridiplantae</taxon>
        <taxon>Streptophyta</taxon>
        <taxon>Embryophyta</taxon>
        <taxon>Tracheophyta</taxon>
        <taxon>Spermatophyta</taxon>
        <taxon>Magnoliopsida</taxon>
        <taxon>eudicotyledons</taxon>
        <taxon>Gunneridae</taxon>
        <taxon>Pentapetalae</taxon>
        <taxon>rosids</taxon>
        <taxon>malvids</taxon>
        <taxon>Brassicales</taxon>
        <taxon>Brassicaceae</taxon>
        <taxon>Eutremeae</taxon>
        <taxon>Eutrema</taxon>
    </lineage>
</organism>
<evidence type="ECO:0000259" key="10">
    <source>
        <dbReference type="PROSITE" id="PS50104"/>
    </source>
</evidence>
<keyword evidence="12" id="KW-1185">Reference proteome</keyword>
<dbReference type="InterPro" id="IPR027417">
    <property type="entry name" value="P-loop_NTPase"/>
</dbReference>
<dbReference type="PRINTS" id="PR00364">
    <property type="entry name" value="DISEASERSIST"/>
</dbReference>
<dbReference type="Gene3D" id="3.40.50.300">
    <property type="entry name" value="P-loop containing nucleotide triphosphate hydrolases"/>
    <property type="match status" value="1"/>
</dbReference>
<evidence type="ECO:0000256" key="2">
    <source>
        <dbReference type="ARBA" id="ARBA00022614"/>
    </source>
</evidence>
<evidence type="ECO:0000256" key="8">
    <source>
        <dbReference type="SAM" id="MobiDB-lite"/>
    </source>
</evidence>
<sequence>MASSSSSSTLRTWRYNVFTSFHGPDVRKSFLSHLRKQFNYNGITMFDDQGIERSQIIAPALTQAIRESRISIVLLSKNYASSGWCLDELLEILNCKEDLGQIVMTVFYGVNPSDVRKQSGDFGFAFNETCSRKTEEESRNWSKALTYVGNIAGEHSQNWDNEAEMIEKIATDVSNKLNATPSRDFDGMVGLEAHLTEMESLLDLEYDGAKIVGISGHAGIGKSTIARALHNLLSDRFQHSCFMDNLRENYKIGGIVEYGLKLRLQEQLLSQVLKQNRISIRHSDVIQDRLCDQKVLIILDDVESLDQLEALAEISWFGPGSRVIVTTENEVILQQHGINDIYHVRFPSRSEALMIFCLSAFKQTFPPDGFMDLANEVARICGNLPLGLHVLGSSLRGKSRADWIDELPRLQNCLDGRIESVLKVGYESLYEKDQVLFLLIAVFFNNRHVDCVTSVLSNTNLLDVKLGLKNLANRYLIHKDHRGVVMHRLLQVMARKVISKQEPSKRQILVDAQEICDVLEKAEGNRSNFAVSFDVSEINGLKINKKAFKRMCNLLILKVYNGSHGRERQLHVPEELKFPHSLRLLHWEAYPRKSFRICPENLVKLNMRHSQLEKLWEGTQQLANLKEMNFSWSSRLKELPDLSNATNLERLDLFECTALVELPSSVSKLHKLYHLETNRCTSLQVIPTLINLVFLKAINMMGCSRLTSFPDIPTSIIKLSVMETAIEELPTSLRHFSFLESFDIRDNVNIKTFSTDLPTSVTHVFLCNSGIQRITEDCIKGLHNLQLLDISGCKRLTSLPELPCSLKWLRANHCESLERVSGGSLNTPNAELDFSNCLKLCRQARRAIIQQWFDGGWALLPGRKVPTEFDHRARGDSLTITHPGFYRFKVCVVISAEFDHQARDVTIVSRLLCRCRFIGHLINSTDIKFVLSDVSKNRMEHLLIFQILNMPSFNPSSRGIVLEFISRYKDFDILECGVKILTDETEKSNHWTCGDEYEDNDLWDTHELQESSSEKEDIDDDSVAKSESGEASKDKVEDIADDSCDVESISKKRPRKNWILCLFLFLLCFAFARILDLF</sequence>
<dbReference type="GO" id="GO:0043531">
    <property type="term" value="F:ADP binding"/>
    <property type="evidence" value="ECO:0007669"/>
    <property type="project" value="InterPro"/>
</dbReference>
<keyword evidence="3" id="KW-0677">Repeat</keyword>
<dbReference type="InterPro" id="IPR002182">
    <property type="entry name" value="NB-ARC"/>
</dbReference>
<keyword evidence="9" id="KW-1133">Transmembrane helix</keyword>
<reference evidence="11 12" key="1">
    <citation type="journal article" date="2013" name="Front. Plant Sci.">
        <title>The Reference Genome of the Halophytic Plant Eutrema salsugineum.</title>
        <authorList>
            <person name="Yang R."/>
            <person name="Jarvis D.E."/>
            <person name="Chen H."/>
            <person name="Beilstein M.A."/>
            <person name="Grimwood J."/>
            <person name="Jenkins J."/>
            <person name="Shu S."/>
            <person name="Prochnik S."/>
            <person name="Xin M."/>
            <person name="Ma C."/>
            <person name="Schmutz J."/>
            <person name="Wing R.A."/>
            <person name="Mitchell-Olds T."/>
            <person name="Schumaker K.S."/>
            <person name="Wang X."/>
        </authorList>
    </citation>
    <scope>NUCLEOTIDE SEQUENCE [LARGE SCALE GENOMIC DNA]</scope>
</reference>
<evidence type="ECO:0000256" key="7">
    <source>
        <dbReference type="ARBA" id="ARBA00047304"/>
    </source>
</evidence>
<dbReference type="InterPro" id="IPR032675">
    <property type="entry name" value="LRR_dom_sf"/>
</dbReference>
<evidence type="ECO:0000256" key="3">
    <source>
        <dbReference type="ARBA" id="ARBA00022737"/>
    </source>
</evidence>
<dbReference type="FunFam" id="3.40.50.10140:FF:000007">
    <property type="entry name" value="Disease resistance protein (TIR-NBS-LRR class)"/>
    <property type="match status" value="1"/>
</dbReference>
<evidence type="ECO:0000256" key="5">
    <source>
        <dbReference type="ARBA" id="ARBA00022821"/>
    </source>
</evidence>
<accession>V4LR44</accession>
<dbReference type="OMA" id="FRICPEN"/>
<feature type="region of interest" description="Disordered" evidence="8">
    <location>
        <begin position="1009"/>
        <end position="1039"/>
    </location>
</feature>
<dbReference type="InterPro" id="IPR011713">
    <property type="entry name" value="Leu-rich_rpt_3"/>
</dbReference>
<keyword evidence="5" id="KW-0611">Plant defense</keyword>
<dbReference type="Gene3D" id="3.40.50.10140">
    <property type="entry name" value="Toll/interleukin-1 receptor homology (TIR) domain"/>
    <property type="match status" value="1"/>
</dbReference>
<evidence type="ECO:0000256" key="6">
    <source>
        <dbReference type="ARBA" id="ARBA00023027"/>
    </source>
</evidence>
<keyword evidence="2" id="KW-0433">Leucine-rich repeat</keyword>
<dbReference type="SMART" id="SM00382">
    <property type="entry name" value="AAA"/>
    <property type="match status" value="1"/>
</dbReference>
<keyword evidence="9" id="KW-0812">Transmembrane</keyword>
<dbReference type="GO" id="GO:0006952">
    <property type="term" value="P:defense response"/>
    <property type="evidence" value="ECO:0007669"/>
    <property type="project" value="UniProtKB-KW"/>
</dbReference>
<dbReference type="eggNOG" id="ENOG502QQ7T">
    <property type="taxonomic scope" value="Eukaryota"/>
</dbReference>
<keyword evidence="6" id="KW-0520">NAD</keyword>
<dbReference type="PROSITE" id="PS50104">
    <property type="entry name" value="TIR"/>
    <property type="match status" value="1"/>
</dbReference>
<evidence type="ECO:0000256" key="1">
    <source>
        <dbReference type="ARBA" id="ARBA00011982"/>
    </source>
</evidence>
<proteinExistence type="predicted"/>
<dbReference type="InterPro" id="IPR000157">
    <property type="entry name" value="TIR_dom"/>
</dbReference>
<feature type="transmembrane region" description="Helical" evidence="9">
    <location>
        <begin position="1057"/>
        <end position="1075"/>
    </location>
</feature>
<dbReference type="FunFam" id="3.40.50.300:FF:001002">
    <property type="entry name" value="Disease resistance protein (TIR-NBS-LRR class)"/>
    <property type="match status" value="1"/>
</dbReference>
<dbReference type="Pfam" id="PF01582">
    <property type="entry name" value="TIR"/>
    <property type="match status" value="1"/>
</dbReference>
<dbReference type="InterPro" id="IPR044974">
    <property type="entry name" value="Disease_R_plants"/>
</dbReference>
<dbReference type="AlphaFoldDB" id="V4LR44"/>
<dbReference type="Proteomes" id="UP000030689">
    <property type="component" value="Unassembled WGS sequence"/>
</dbReference>
<dbReference type="KEGG" id="eus:EUTSA_v10000023mg"/>
<dbReference type="PANTHER" id="PTHR11017">
    <property type="entry name" value="LEUCINE-RICH REPEAT-CONTAINING PROTEIN"/>
    <property type="match status" value="1"/>
</dbReference>
<feature type="domain" description="TIR" evidence="10">
    <location>
        <begin position="13"/>
        <end position="177"/>
    </location>
</feature>
<keyword evidence="9" id="KW-0472">Membrane</keyword>
<dbReference type="PANTHER" id="PTHR11017:SF225">
    <property type="entry name" value="ADP-RIBOSYL CYCLASE_CYCLIC ADP-RIBOSE HYDROLASE-RELATED"/>
    <property type="match status" value="1"/>
</dbReference>
<protein>
    <recommendedName>
        <fullName evidence="1">ADP-ribosyl cyclase/cyclic ADP-ribose hydrolase</fullName>
        <ecNumber evidence="1">3.2.2.6</ecNumber>
    </recommendedName>
</protein>
<dbReference type="SUPFAM" id="SSF52540">
    <property type="entry name" value="P-loop containing nucleoside triphosphate hydrolases"/>
    <property type="match status" value="1"/>
</dbReference>
<dbReference type="FunFam" id="1.10.8.430:FF:000002">
    <property type="entry name" value="Disease resistance protein (TIR-NBS-LRR class)"/>
    <property type="match status" value="1"/>
</dbReference>
<dbReference type="InterPro" id="IPR035897">
    <property type="entry name" value="Toll_tir_struct_dom_sf"/>
</dbReference>
<dbReference type="EMBL" id="KI517426">
    <property type="protein sequence ID" value="ESQ46284.1"/>
    <property type="molecule type" value="Genomic_DNA"/>
</dbReference>
<evidence type="ECO:0000256" key="9">
    <source>
        <dbReference type="SAM" id="Phobius"/>
    </source>
</evidence>
<gene>
    <name evidence="11" type="ORF">EUTSA_v10000023mg</name>
</gene>
<evidence type="ECO:0000313" key="12">
    <source>
        <dbReference type="Proteomes" id="UP000030689"/>
    </source>
</evidence>
<feature type="compositionally biased region" description="Basic and acidic residues" evidence="8">
    <location>
        <begin position="1022"/>
        <end position="1038"/>
    </location>
</feature>
<dbReference type="SUPFAM" id="SSF52058">
    <property type="entry name" value="L domain-like"/>
    <property type="match status" value="1"/>
</dbReference>
<dbReference type="GO" id="GO:0061809">
    <property type="term" value="F:NAD+ nucleosidase activity, cyclic ADP-ribose generating"/>
    <property type="evidence" value="ECO:0007669"/>
    <property type="project" value="UniProtKB-EC"/>
</dbReference>
<dbReference type="OrthoDB" id="1093755at2759"/>
<dbReference type="Gene3D" id="1.10.8.430">
    <property type="entry name" value="Helical domain of apoptotic protease-activating factors"/>
    <property type="match status" value="1"/>
</dbReference>
<dbReference type="STRING" id="72664.V4LR44"/>
<dbReference type="Gene3D" id="3.80.10.10">
    <property type="entry name" value="Ribonuclease Inhibitor"/>
    <property type="match status" value="2"/>
</dbReference>
<evidence type="ECO:0000256" key="4">
    <source>
        <dbReference type="ARBA" id="ARBA00022801"/>
    </source>
</evidence>
<name>V4LR44_EUTSA</name>
<keyword evidence="4" id="KW-0378">Hydrolase</keyword>
<comment type="catalytic activity">
    <reaction evidence="7">
        <text>NAD(+) + H2O = ADP-D-ribose + nicotinamide + H(+)</text>
        <dbReference type="Rhea" id="RHEA:16301"/>
        <dbReference type="ChEBI" id="CHEBI:15377"/>
        <dbReference type="ChEBI" id="CHEBI:15378"/>
        <dbReference type="ChEBI" id="CHEBI:17154"/>
        <dbReference type="ChEBI" id="CHEBI:57540"/>
        <dbReference type="ChEBI" id="CHEBI:57967"/>
        <dbReference type="EC" id="3.2.2.6"/>
    </reaction>
    <physiologicalReaction direction="left-to-right" evidence="7">
        <dbReference type="Rhea" id="RHEA:16302"/>
    </physiologicalReaction>
</comment>
<dbReference type="Gramene" id="ESQ46284">
    <property type="protein sequence ID" value="ESQ46284"/>
    <property type="gene ID" value="EUTSA_v10000023mg"/>
</dbReference>
<evidence type="ECO:0000313" key="11">
    <source>
        <dbReference type="EMBL" id="ESQ46284.1"/>
    </source>
</evidence>
<dbReference type="GO" id="GO:0007165">
    <property type="term" value="P:signal transduction"/>
    <property type="evidence" value="ECO:0007669"/>
    <property type="project" value="InterPro"/>
</dbReference>
<dbReference type="InterPro" id="IPR003593">
    <property type="entry name" value="AAA+_ATPase"/>
</dbReference>
<dbReference type="FunFam" id="3.80.10.10:FF:000386">
    <property type="entry name" value="Disease resistance protein RPS4"/>
    <property type="match status" value="1"/>
</dbReference>
<dbReference type="Pfam" id="PF23282">
    <property type="entry name" value="WHD_ROQ1"/>
    <property type="match status" value="1"/>
</dbReference>